<dbReference type="SMART" id="SM00448">
    <property type="entry name" value="REC"/>
    <property type="match status" value="2"/>
</dbReference>
<dbReference type="InterPro" id="IPR001789">
    <property type="entry name" value="Sig_transdc_resp-reg_receiver"/>
</dbReference>
<dbReference type="InterPro" id="IPR003661">
    <property type="entry name" value="HisK_dim/P_dom"/>
</dbReference>
<dbReference type="Pfam" id="PF02518">
    <property type="entry name" value="HATPase_c"/>
    <property type="match status" value="1"/>
</dbReference>
<keyword evidence="6" id="KW-0418">Kinase</keyword>
<dbReference type="Pfam" id="PF08448">
    <property type="entry name" value="PAS_4"/>
    <property type="match status" value="2"/>
</dbReference>
<dbReference type="Proteomes" id="UP000469346">
    <property type="component" value="Unassembled WGS sequence"/>
</dbReference>
<dbReference type="AlphaFoldDB" id="A0A6N9TLK6"/>
<evidence type="ECO:0000259" key="12">
    <source>
        <dbReference type="PROSITE" id="PS50110"/>
    </source>
</evidence>
<dbReference type="NCBIfam" id="TIGR00229">
    <property type="entry name" value="sensory_box"/>
    <property type="match status" value="3"/>
</dbReference>
<dbReference type="InterPro" id="IPR036097">
    <property type="entry name" value="HisK_dim/P_sf"/>
</dbReference>
<comment type="caution">
    <text evidence="15">The sequence shown here is derived from an EMBL/GenBank/DDBJ whole genome shotgun (WGS) entry which is preliminary data.</text>
</comment>
<dbReference type="InterPro" id="IPR036890">
    <property type="entry name" value="HATPase_C_sf"/>
</dbReference>
<dbReference type="CDD" id="cd00130">
    <property type="entry name" value="PAS"/>
    <property type="match status" value="2"/>
</dbReference>
<dbReference type="CDD" id="cd00082">
    <property type="entry name" value="HisKA"/>
    <property type="match status" value="1"/>
</dbReference>
<dbReference type="SUPFAM" id="SSF52172">
    <property type="entry name" value="CheY-like"/>
    <property type="match status" value="2"/>
</dbReference>
<feature type="domain" description="PAS" evidence="13">
    <location>
        <begin position="275"/>
        <end position="345"/>
    </location>
</feature>
<dbReference type="InterPro" id="IPR000700">
    <property type="entry name" value="PAS-assoc_C"/>
</dbReference>
<gene>
    <name evidence="15" type="ORF">G3N55_04540</name>
</gene>
<dbReference type="InterPro" id="IPR013656">
    <property type="entry name" value="PAS_4"/>
</dbReference>
<dbReference type="PROSITE" id="PS50109">
    <property type="entry name" value="HIS_KIN"/>
    <property type="match status" value="1"/>
</dbReference>
<evidence type="ECO:0000259" key="11">
    <source>
        <dbReference type="PROSITE" id="PS50109"/>
    </source>
</evidence>
<dbReference type="InterPro" id="IPR000014">
    <property type="entry name" value="PAS"/>
</dbReference>
<dbReference type="PANTHER" id="PTHR43065">
    <property type="entry name" value="SENSOR HISTIDINE KINASE"/>
    <property type="match status" value="1"/>
</dbReference>
<dbReference type="Gene3D" id="3.30.450.20">
    <property type="entry name" value="PAS domain"/>
    <property type="match status" value="3"/>
</dbReference>
<evidence type="ECO:0000313" key="16">
    <source>
        <dbReference type="Proteomes" id="UP000469346"/>
    </source>
</evidence>
<feature type="domain" description="PAC" evidence="14">
    <location>
        <begin position="475"/>
        <end position="526"/>
    </location>
</feature>
<feature type="domain" description="Histidine kinase" evidence="11">
    <location>
        <begin position="546"/>
        <end position="767"/>
    </location>
</feature>
<dbReference type="SMART" id="SM00387">
    <property type="entry name" value="HATPase_c"/>
    <property type="match status" value="1"/>
</dbReference>
<dbReference type="EMBL" id="JAAGRR010000035">
    <property type="protein sequence ID" value="NDY42115.1"/>
    <property type="molecule type" value="Genomic_DNA"/>
</dbReference>
<keyword evidence="3 9" id="KW-0597">Phosphoprotein</keyword>
<evidence type="ECO:0000256" key="7">
    <source>
        <dbReference type="ARBA" id="ARBA00022840"/>
    </source>
</evidence>
<evidence type="ECO:0000256" key="2">
    <source>
        <dbReference type="ARBA" id="ARBA00012438"/>
    </source>
</evidence>
<dbReference type="PROSITE" id="PS50110">
    <property type="entry name" value="RESPONSE_REGULATORY"/>
    <property type="match status" value="2"/>
</dbReference>
<dbReference type="Pfam" id="PF00512">
    <property type="entry name" value="HisKA"/>
    <property type="match status" value="1"/>
</dbReference>
<feature type="region of interest" description="Disordered" evidence="10">
    <location>
        <begin position="1"/>
        <end position="23"/>
    </location>
</feature>
<evidence type="ECO:0000256" key="5">
    <source>
        <dbReference type="ARBA" id="ARBA00022741"/>
    </source>
</evidence>
<dbReference type="SUPFAM" id="SSF55874">
    <property type="entry name" value="ATPase domain of HSP90 chaperone/DNA topoisomerase II/histidine kinase"/>
    <property type="match status" value="1"/>
</dbReference>
<dbReference type="InterPro" id="IPR004358">
    <property type="entry name" value="Sig_transdc_His_kin-like_C"/>
</dbReference>
<proteinExistence type="predicted"/>
<dbReference type="SMART" id="SM00086">
    <property type="entry name" value="PAC"/>
    <property type="match status" value="3"/>
</dbReference>
<dbReference type="Gene3D" id="3.40.50.2300">
    <property type="match status" value="2"/>
</dbReference>
<evidence type="ECO:0000256" key="4">
    <source>
        <dbReference type="ARBA" id="ARBA00022679"/>
    </source>
</evidence>
<dbReference type="Gene3D" id="1.10.287.130">
    <property type="match status" value="1"/>
</dbReference>
<dbReference type="PROSITE" id="PS50112">
    <property type="entry name" value="PAS"/>
    <property type="match status" value="3"/>
</dbReference>
<dbReference type="CDD" id="cd00156">
    <property type="entry name" value="REC"/>
    <property type="match status" value="2"/>
</dbReference>
<dbReference type="PROSITE" id="PS50113">
    <property type="entry name" value="PAC"/>
    <property type="match status" value="2"/>
</dbReference>
<dbReference type="InterPro" id="IPR013655">
    <property type="entry name" value="PAS_fold_3"/>
</dbReference>
<evidence type="ECO:0000256" key="8">
    <source>
        <dbReference type="ARBA" id="ARBA00023012"/>
    </source>
</evidence>
<dbReference type="RefSeq" id="WP_163298262.1">
    <property type="nucleotide sequence ID" value="NZ_JAAGRR010000035.1"/>
</dbReference>
<dbReference type="InterPro" id="IPR011006">
    <property type="entry name" value="CheY-like_superfamily"/>
</dbReference>
<evidence type="ECO:0000256" key="10">
    <source>
        <dbReference type="SAM" id="MobiDB-lite"/>
    </source>
</evidence>
<dbReference type="EC" id="2.7.13.3" evidence="2"/>
<dbReference type="GO" id="GO:0005524">
    <property type="term" value="F:ATP binding"/>
    <property type="evidence" value="ECO:0007669"/>
    <property type="project" value="UniProtKB-KW"/>
</dbReference>
<dbReference type="Pfam" id="PF00072">
    <property type="entry name" value="Response_reg"/>
    <property type="match status" value="2"/>
</dbReference>
<feature type="modified residue" description="4-aspartylphosphate" evidence="9">
    <location>
        <position position="840"/>
    </location>
</feature>
<dbReference type="SMART" id="SM00388">
    <property type="entry name" value="HisKA"/>
    <property type="match status" value="1"/>
</dbReference>
<comment type="catalytic activity">
    <reaction evidence="1">
        <text>ATP + protein L-histidine = ADP + protein N-phospho-L-histidine.</text>
        <dbReference type="EC" id="2.7.13.3"/>
    </reaction>
</comment>
<reference evidence="15 16" key="1">
    <citation type="submission" date="2020-02" db="EMBL/GenBank/DDBJ databases">
        <title>Comparative genomics of sulfur disproportionating microorganisms.</title>
        <authorList>
            <person name="Ward L.M."/>
            <person name="Bertran E."/>
            <person name="Johnston D.T."/>
        </authorList>
    </citation>
    <scope>NUCLEOTIDE SEQUENCE [LARGE SCALE GENOMIC DNA]</scope>
    <source>
        <strain evidence="15 16">DSM 100025</strain>
    </source>
</reference>
<dbReference type="SUPFAM" id="SSF47384">
    <property type="entry name" value="Homodimeric domain of signal transducing histidine kinase"/>
    <property type="match status" value="1"/>
</dbReference>
<keyword evidence="4" id="KW-0808">Transferase</keyword>
<dbReference type="Gene3D" id="3.30.565.10">
    <property type="entry name" value="Histidine kinase-like ATPase, C-terminal domain"/>
    <property type="match status" value="1"/>
</dbReference>
<keyword evidence="7" id="KW-0067">ATP-binding</keyword>
<evidence type="ECO:0000256" key="6">
    <source>
        <dbReference type="ARBA" id="ARBA00022777"/>
    </source>
</evidence>
<dbReference type="SUPFAM" id="SSF55785">
    <property type="entry name" value="PYP-like sensor domain (PAS domain)"/>
    <property type="match status" value="3"/>
</dbReference>
<feature type="domain" description="Response regulatory" evidence="12">
    <location>
        <begin position="20"/>
        <end position="136"/>
    </location>
</feature>
<dbReference type="SMART" id="SM00091">
    <property type="entry name" value="PAS"/>
    <property type="match status" value="3"/>
</dbReference>
<evidence type="ECO:0000259" key="13">
    <source>
        <dbReference type="PROSITE" id="PS50112"/>
    </source>
</evidence>
<feature type="modified residue" description="4-aspartylphosphate" evidence="9">
    <location>
        <position position="71"/>
    </location>
</feature>
<feature type="domain" description="PAS" evidence="13">
    <location>
        <begin position="400"/>
        <end position="436"/>
    </location>
</feature>
<evidence type="ECO:0000256" key="9">
    <source>
        <dbReference type="PROSITE-ProRule" id="PRU00169"/>
    </source>
</evidence>
<evidence type="ECO:0000256" key="3">
    <source>
        <dbReference type="ARBA" id="ARBA00022553"/>
    </source>
</evidence>
<keyword evidence="8" id="KW-0902">Two-component regulatory system</keyword>
<keyword evidence="5" id="KW-0547">Nucleotide-binding</keyword>
<accession>A0A6N9TLK6</accession>
<feature type="domain" description="Response regulatory" evidence="12">
    <location>
        <begin position="789"/>
        <end position="905"/>
    </location>
</feature>
<dbReference type="InterPro" id="IPR003594">
    <property type="entry name" value="HATPase_dom"/>
</dbReference>
<dbReference type="PRINTS" id="PR00344">
    <property type="entry name" value="BCTRLSENSOR"/>
</dbReference>
<dbReference type="PANTHER" id="PTHR43065:SF46">
    <property type="entry name" value="C4-DICARBOXYLATE TRANSPORT SENSOR PROTEIN DCTB"/>
    <property type="match status" value="1"/>
</dbReference>
<feature type="compositionally biased region" description="Low complexity" evidence="10">
    <location>
        <begin position="10"/>
        <end position="20"/>
    </location>
</feature>
<feature type="domain" description="PAS" evidence="13">
    <location>
        <begin position="149"/>
        <end position="185"/>
    </location>
</feature>
<feature type="domain" description="PAC" evidence="14">
    <location>
        <begin position="221"/>
        <end position="274"/>
    </location>
</feature>
<evidence type="ECO:0000313" key="15">
    <source>
        <dbReference type="EMBL" id="NDY42115.1"/>
    </source>
</evidence>
<dbReference type="GO" id="GO:0000155">
    <property type="term" value="F:phosphorelay sensor kinase activity"/>
    <property type="evidence" value="ECO:0007669"/>
    <property type="project" value="InterPro"/>
</dbReference>
<name>A0A6N9TLK6_DISTH</name>
<keyword evidence="16" id="KW-1185">Reference proteome</keyword>
<evidence type="ECO:0000256" key="1">
    <source>
        <dbReference type="ARBA" id="ARBA00000085"/>
    </source>
</evidence>
<dbReference type="Pfam" id="PF08447">
    <property type="entry name" value="PAS_3"/>
    <property type="match status" value="1"/>
</dbReference>
<dbReference type="InterPro" id="IPR005467">
    <property type="entry name" value="His_kinase_dom"/>
</dbReference>
<sequence>MTKKTKDPTARAAPAEPAPRILLVDDDPDDRELVTRELRKEFPGVEVRQASDPGALDAGIAAGDLDLVITDYQLHWTTGLDVLRSVRRRLPDVPVLMFTGTGNEEVAVAAMKAGLDDYILKSPKHFVRLAAAARSALDKAAAKQARRRAERRYQALFQNLPVGLFRCDADGRFTDVNRALVRILGAPAPGTLVGRRLPDLFLDPEVYPLWIKALLDGEAETALETRLRALDGRILWAELHAAPVRAEEGDALDHLEGTLEDVTERRETAEALKEREELFRDLFENASDLIQSVAPDGTFLFVNRSWKEVLGYTDEDLETLKLQDIIDPACREACLRHIQEALEGKAMPHVETIFRAKDGRAVHLEGSCNSKYVEGRPVSTRGIFRDVTHRKAAEAALARLLRRHELILNSAGEGIIGVDAGGSVTFANTAAAALLGAGDPAALTGRDVDEFWLAGEAGGPGNPVRVTLAQGRPHRAEDAGLRRLDGSPLPVEYRATPILEDGEVTGAVLTFSDISERKRAWQERERMQAQLLHAQKMEAIGTLAGGVAHDFNNLLTAIQGYTDLALLKIPEEDPVHADLRYIHRAAVRAGNLVRQLLLFSRRQPMEFTSIDLNATIRDLLKMLTRLIGEDITVETDLEPAPWPVRGDAANVDQVIMNLAVNARDAMPEGGVLTLRTRNVRVEDPPEAAPGRRGRFVALTVADTGLGMDAETLSHVFEPFFTTKEAGRGTGLGLSVVYGIVQEHGGWIDVRSEPGRGTAFTVYFPAAATAAGPEDRPRADLGGLRGRGERILLVEDEASVRDFAAMALAGNGYEVTAAASGAEARECFESAGGGFDLLLSDVVLPDATGLDLVRDLAARAPGMKVLLTSGYTDQKAQWRHIREAAVPFLQKPFTLEALLAAVKNALGGTP</sequence>
<evidence type="ECO:0000259" key="14">
    <source>
        <dbReference type="PROSITE" id="PS50113"/>
    </source>
</evidence>
<organism evidence="15 16">
    <name type="scientific">Dissulfurirhabdus thermomarina</name>
    <dbReference type="NCBI Taxonomy" id="1765737"/>
    <lineage>
        <taxon>Bacteria</taxon>
        <taxon>Deltaproteobacteria</taxon>
        <taxon>Dissulfurirhabdaceae</taxon>
        <taxon>Dissulfurirhabdus</taxon>
    </lineage>
</organism>
<dbReference type="InterPro" id="IPR035965">
    <property type="entry name" value="PAS-like_dom_sf"/>
</dbReference>
<protein>
    <recommendedName>
        <fullName evidence="2">histidine kinase</fullName>
        <ecNumber evidence="2">2.7.13.3</ecNumber>
    </recommendedName>
</protein>
<dbReference type="InterPro" id="IPR001610">
    <property type="entry name" value="PAC"/>
</dbReference>